<dbReference type="PROSITE" id="PS00330">
    <property type="entry name" value="HEMOLYSIN_CALCIUM"/>
    <property type="match status" value="1"/>
</dbReference>
<evidence type="ECO:0000256" key="3">
    <source>
        <dbReference type="SAM" id="MobiDB-lite"/>
    </source>
</evidence>
<comment type="subcellular location">
    <subcellularLocation>
        <location evidence="1">Secreted</location>
    </subcellularLocation>
</comment>
<dbReference type="NCBIfam" id="TIGR03661">
    <property type="entry name" value="T1SS_VCA0849"/>
    <property type="match status" value="1"/>
</dbReference>
<dbReference type="InterPro" id="IPR001343">
    <property type="entry name" value="Hemolysn_Ca-bd"/>
</dbReference>
<name>A0AA96Y7D7_9CYAN</name>
<dbReference type="GO" id="GO:0005509">
    <property type="term" value="F:calcium ion binding"/>
    <property type="evidence" value="ECO:0007669"/>
    <property type="project" value="InterPro"/>
</dbReference>
<feature type="compositionally biased region" description="Gly residues" evidence="3">
    <location>
        <begin position="86"/>
        <end position="98"/>
    </location>
</feature>
<dbReference type="KEGG" id="tog:HNI00_10555"/>
<organism evidence="4">
    <name type="scientific">Thermoleptolyngbya oregonensis NK1-22</name>
    <dbReference type="NCBI Taxonomy" id="2547457"/>
    <lineage>
        <taxon>Bacteria</taxon>
        <taxon>Bacillati</taxon>
        <taxon>Cyanobacteriota</taxon>
        <taxon>Cyanophyceae</taxon>
        <taxon>Oculatellales</taxon>
        <taxon>Oculatellaceae</taxon>
        <taxon>Thermoleptolyngbya</taxon>
    </lineage>
</organism>
<dbReference type="GO" id="GO:0005615">
    <property type="term" value="C:extracellular space"/>
    <property type="evidence" value="ECO:0007669"/>
    <property type="project" value="InterPro"/>
</dbReference>
<keyword evidence="2" id="KW-0964">Secreted</keyword>
<dbReference type="InterPro" id="IPR050557">
    <property type="entry name" value="RTX_toxin/Mannuronan_C5-epim"/>
</dbReference>
<dbReference type="PRINTS" id="PR00313">
    <property type="entry name" value="CABNDNGRPT"/>
</dbReference>
<accession>A0AA96Y7D7</accession>
<proteinExistence type="predicted"/>
<dbReference type="Gene3D" id="2.150.10.10">
    <property type="entry name" value="Serralysin-like metalloprotease, C-terminal"/>
    <property type="match status" value="2"/>
</dbReference>
<dbReference type="PANTHER" id="PTHR38340:SF1">
    <property type="entry name" value="S-LAYER PROTEIN"/>
    <property type="match status" value="1"/>
</dbReference>
<dbReference type="SUPFAM" id="SSF51120">
    <property type="entry name" value="beta-Roll"/>
    <property type="match status" value="1"/>
</dbReference>
<dbReference type="InterPro" id="IPR011049">
    <property type="entry name" value="Serralysin-like_metalloprot_C"/>
</dbReference>
<dbReference type="Pfam" id="PF00353">
    <property type="entry name" value="HemolysinCabind"/>
    <property type="match status" value="2"/>
</dbReference>
<gene>
    <name evidence="4" type="ORF">HNI00_10555</name>
</gene>
<feature type="region of interest" description="Disordered" evidence="3">
    <location>
        <begin position="69"/>
        <end position="99"/>
    </location>
</feature>
<dbReference type="InterPro" id="IPR019960">
    <property type="entry name" value="T1SS_VCA0849"/>
</dbReference>
<evidence type="ECO:0000313" key="4">
    <source>
        <dbReference type="EMBL" id="WOB45736.1"/>
    </source>
</evidence>
<evidence type="ECO:0000256" key="2">
    <source>
        <dbReference type="ARBA" id="ARBA00022525"/>
    </source>
</evidence>
<evidence type="ECO:0000256" key="1">
    <source>
        <dbReference type="ARBA" id="ARBA00004613"/>
    </source>
</evidence>
<feature type="region of interest" description="Disordered" evidence="3">
    <location>
        <begin position="1"/>
        <end position="23"/>
    </location>
</feature>
<protein>
    <submittedName>
        <fullName evidence="4">Type I secretion C-terminal target domain-containing protein</fullName>
    </submittedName>
</protein>
<dbReference type="InterPro" id="IPR018511">
    <property type="entry name" value="Hemolysin-typ_Ca-bd_CS"/>
</dbReference>
<dbReference type="EMBL" id="CP053540">
    <property type="protein sequence ID" value="WOB45736.1"/>
    <property type="molecule type" value="Genomic_DNA"/>
</dbReference>
<reference evidence="4" key="1">
    <citation type="submission" date="2020-05" db="EMBL/GenBank/DDBJ databases">
        <authorList>
            <person name="Zhu T."/>
            <person name="Keshari N."/>
            <person name="Lu X."/>
        </authorList>
    </citation>
    <scope>NUCLEOTIDE SEQUENCE</scope>
    <source>
        <strain evidence="4">NK1-22</strain>
    </source>
</reference>
<dbReference type="AlphaFoldDB" id="A0AA96Y7D7"/>
<sequence length="220" mass="22614">MTADDVGPGNEELLPVPTAPNGQLGTPLVFSLGRRPNVVRGTNRAETLRGTNRNDRIIARSGNDRVIARGGNDLVDGGSGNDDLRGGGGNDQLVGGAGDDTLRGQAGNDILIGGAGNDVLIGGGGRNMFVFNSLAEGIDTIADFKTTDVIDLRGIFQQPAFLAGGTPFQRLSAYVKLSQVGTATRIFVDADGSGAGTNFVAIANLNNTQVSSVTSVNFVI</sequence>
<dbReference type="PANTHER" id="PTHR38340">
    <property type="entry name" value="S-LAYER PROTEIN"/>
    <property type="match status" value="1"/>
</dbReference>